<dbReference type="InterPro" id="IPR005363">
    <property type="entry name" value="UPF0167"/>
</dbReference>
<organism evidence="2 3">
    <name type="scientific">Saccharothrix variisporea</name>
    <dbReference type="NCBI Taxonomy" id="543527"/>
    <lineage>
        <taxon>Bacteria</taxon>
        <taxon>Bacillati</taxon>
        <taxon>Actinomycetota</taxon>
        <taxon>Actinomycetes</taxon>
        <taxon>Pseudonocardiales</taxon>
        <taxon>Pseudonocardiaceae</taxon>
        <taxon>Saccharothrix</taxon>
    </lineage>
</organism>
<protein>
    <recommendedName>
        <fullName evidence="4">CbrC family protein</fullName>
    </recommendedName>
</protein>
<evidence type="ECO:0000256" key="1">
    <source>
        <dbReference type="ARBA" id="ARBA00008525"/>
    </source>
</evidence>
<gene>
    <name evidence="2" type="ORF">DFJ66_0058</name>
</gene>
<sequence length="180" mass="19788">MVESPPTFRFNPNAYELGFVVAERVRCSCCERDRDWRYRGSFYTTASDVRLCPWCIADGSAAERFDGEFSDWSGIDGVGSVPPVDAEAAREVATRTPSYPSWQQEQWRAHCGLPCAFLGFVGADDLPALLPDPVLEADVDGGLGFPGELVRAYLSREGTLAGYLFRCLVCGAHRLHVDAS</sequence>
<evidence type="ECO:0000313" key="2">
    <source>
        <dbReference type="EMBL" id="RKT66893.1"/>
    </source>
</evidence>
<dbReference type="EMBL" id="RBXR01000001">
    <property type="protein sequence ID" value="RKT66893.1"/>
    <property type="molecule type" value="Genomic_DNA"/>
</dbReference>
<proteinExistence type="inferred from homology"/>
<accession>A0A495X2L9</accession>
<dbReference type="AlphaFoldDB" id="A0A495X2L9"/>
<keyword evidence="3" id="KW-1185">Reference proteome</keyword>
<evidence type="ECO:0008006" key="4">
    <source>
        <dbReference type="Google" id="ProtNLM"/>
    </source>
</evidence>
<name>A0A495X2L9_9PSEU</name>
<comment type="similarity">
    <text evidence="1">Belongs to the UPF0167 family.</text>
</comment>
<dbReference type="Pfam" id="PF03691">
    <property type="entry name" value="UPF0167"/>
    <property type="match status" value="1"/>
</dbReference>
<dbReference type="Proteomes" id="UP000272729">
    <property type="component" value="Unassembled WGS sequence"/>
</dbReference>
<reference evidence="2 3" key="1">
    <citation type="submission" date="2018-10" db="EMBL/GenBank/DDBJ databases">
        <title>Sequencing the genomes of 1000 actinobacteria strains.</title>
        <authorList>
            <person name="Klenk H.-P."/>
        </authorList>
    </citation>
    <scope>NUCLEOTIDE SEQUENCE [LARGE SCALE GENOMIC DNA]</scope>
    <source>
        <strain evidence="2 3">DSM 43911</strain>
    </source>
</reference>
<comment type="caution">
    <text evidence="2">The sequence shown here is derived from an EMBL/GenBank/DDBJ whole genome shotgun (WGS) entry which is preliminary data.</text>
</comment>
<evidence type="ECO:0000313" key="3">
    <source>
        <dbReference type="Proteomes" id="UP000272729"/>
    </source>
</evidence>